<dbReference type="AlphaFoldDB" id="A0A699GN44"/>
<accession>A0A699GN44</accession>
<feature type="region of interest" description="Disordered" evidence="2">
    <location>
        <begin position="35"/>
        <end position="57"/>
    </location>
</feature>
<dbReference type="EMBL" id="BKCJ010024088">
    <property type="protein sequence ID" value="GEV45778.1"/>
    <property type="molecule type" value="Genomic_DNA"/>
</dbReference>
<proteinExistence type="inferred from homology"/>
<evidence type="ECO:0000256" key="1">
    <source>
        <dbReference type="ARBA" id="ARBA00034773"/>
    </source>
</evidence>
<dbReference type="PANTHER" id="PTHR33083:SF103">
    <property type="entry name" value="SENESCENCE REGULATOR"/>
    <property type="match status" value="1"/>
</dbReference>
<gene>
    <name evidence="3" type="ORF">Tci_117755</name>
</gene>
<comment type="similarity">
    <text evidence="1">Belongs to the senescence regulator S40 family.</text>
</comment>
<dbReference type="PANTHER" id="PTHR33083">
    <property type="entry name" value="EXPRESSED PROTEIN"/>
    <property type="match status" value="1"/>
</dbReference>
<dbReference type="Pfam" id="PF04520">
    <property type="entry name" value="Senescence_reg"/>
    <property type="match status" value="1"/>
</dbReference>
<comment type="caution">
    <text evidence="3">The sequence shown here is derived from an EMBL/GenBank/DDBJ whole genome shotgun (WGS) entry which is preliminary data.</text>
</comment>
<organism evidence="3">
    <name type="scientific">Tanacetum cinerariifolium</name>
    <name type="common">Dalmatian daisy</name>
    <name type="synonym">Chrysanthemum cinerariifolium</name>
    <dbReference type="NCBI Taxonomy" id="118510"/>
    <lineage>
        <taxon>Eukaryota</taxon>
        <taxon>Viridiplantae</taxon>
        <taxon>Streptophyta</taxon>
        <taxon>Embryophyta</taxon>
        <taxon>Tracheophyta</taxon>
        <taxon>Spermatophyta</taxon>
        <taxon>Magnoliopsida</taxon>
        <taxon>eudicotyledons</taxon>
        <taxon>Gunneridae</taxon>
        <taxon>Pentapetalae</taxon>
        <taxon>asterids</taxon>
        <taxon>campanulids</taxon>
        <taxon>Asterales</taxon>
        <taxon>Asteraceae</taxon>
        <taxon>Asteroideae</taxon>
        <taxon>Anthemideae</taxon>
        <taxon>Anthemidinae</taxon>
        <taxon>Tanacetum</taxon>
    </lineage>
</organism>
<evidence type="ECO:0000313" key="3">
    <source>
        <dbReference type="EMBL" id="GEV45778.1"/>
    </source>
</evidence>
<protein>
    <submittedName>
        <fullName evidence="3">Senescence regulator S40</fullName>
    </submittedName>
</protein>
<sequence length="84" mass="9584">MADWYGKSLMEDQDFQEEDVWGVVEERDVLDSNTKLNKSHKMKKRTSSSSSSLWTSNDGVGRTLKGRDLSKLRNAILTKTGFLE</sequence>
<dbReference type="GO" id="GO:0010150">
    <property type="term" value="P:leaf senescence"/>
    <property type="evidence" value="ECO:0007669"/>
    <property type="project" value="UniProtKB-ARBA"/>
</dbReference>
<reference evidence="3" key="1">
    <citation type="journal article" date="2019" name="Sci. Rep.">
        <title>Draft genome of Tanacetum cinerariifolium, the natural source of mosquito coil.</title>
        <authorList>
            <person name="Yamashiro T."/>
            <person name="Shiraishi A."/>
            <person name="Satake H."/>
            <person name="Nakayama K."/>
        </authorList>
    </citation>
    <scope>NUCLEOTIDE SEQUENCE</scope>
</reference>
<dbReference type="InterPro" id="IPR007608">
    <property type="entry name" value="Senescence_reg_S40"/>
</dbReference>
<feature type="compositionally biased region" description="Basic residues" evidence="2">
    <location>
        <begin position="37"/>
        <end position="46"/>
    </location>
</feature>
<name>A0A699GN44_TANCI</name>
<evidence type="ECO:0000256" key="2">
    <source>
        <dbReference type="SAM" id="MobiDB-lite"/>
    </source>
</evidence>